<name>A0A6N3GZ18_9CLOT</name>
<gene>
    <name evidence="2" type="ORF">CTLFYP3_00165</name>
</gene>
<dbReference type="AlphaFoldDB" id="A0A6N3GZ18"/>
<protein>
    <submittedName>
        <fullName evidence="2">Uncharacterized protein</fullName>
    </submittedName>
</protein>
<feature type="transmembrane region" description="Helical" evidence="1">
    <location>
        <begin position="38"/>
        <end position="64"/>
    </location>
</feature>
<feature type="transmembrane region" description="Helical" evidence="1">
    <location>
        <begin position="132"/>
        <end position="154"/>
    </location>
</feature>
<feature type="transmembrane region" description="Helical" evidence="1">
    <location>
        <begin position="160"/>
        <end position="177"/>
    </location>
</feature>
<accession>A0A6N3GZ18</accession>
<proteinExistence type="predicted"/>
<reference evidence="2" key="1">
    <citation type="submission" date="2019-11" db="EMBL/GenBank/DDBJ databases">
        <authorList>
            <person name="Feng L."/>
        </authorList>
    </citation>
    <scope>NUCLEOTIDE SEQUENCE</scope>
    <source>
        <strain evidence="2">CTertiumLFYP3</strain>
    </source>
</reference>
<evidence type="ECO:0000313" key="2">
    <source>
        <dbReference type="EMBL" id="VYU68969.1"/>
    </source>
</evidence>
<feature type="transmembrane region" description="Helical" evidence="1">
    <location>
        <begin position="6"/>
        <end position="26"/>
    </location>
</feature>
<keyword evidence="1" id="KW-0812">Transmembrane</keyword>
<evidence type="ECO:0000256" key="1">
    <source>
        <dbReference type="SAM" id="Phobius"/>
    </source>
</evidence>
<dbReference type="EMBL" id="CACRTO010000049">
    <property type="protein sequence ID" value="VYU68969.1"/>
    <property type="molecule type" value="Genomic_DNA"/>
</dbReference>
<sequence length="186" mass="21266">MKYLIELLVLAAITFTLIFISTFNIANSTLKEKVKRSWAGIILMLPIISLIGGIFFLLFQLVVMLLGVDIYFLDVFIIGLYGVLILFVGDFFSKIIISNVSSGILSRKYNAEKLTEKEMFSIFESHEKTIKMWSYILMFLISLLIYTVIMKLSINEINAMFIGIISLINTLGYILFFRRKTSVVAE</sequence>
<feature type="transmembrane region" description="Helical" evidence="1">
    <location>
        <begin position="70"/>
        <end position="92"/>
    </location>
</feature>
<dbReference type="RefSeq" id="WP_156627951.1">
    <property type="nucleotide sequence ID" value="NZ_CACRTO010000049.1"/>
</dbReference>
<keyword evidence="1" id="KW-1133">Transmembrane helix</keyword>
<organism evidence="2">
    <name type="scientific">Clostridium tertium</name>
    <dbReference type="NCBI Taxonomy" id="1559"/>
    <lineage>
        <taxon>Bacteria</taxon>
        <taxon>Bacillati</taxon>
        <taxon>Bacillota</taxon>
        <taxon>Clostridia</taxon>
        <taxon>Eubacteriales</taxon>
        <taxon>Clostridiaceae</taxon>
        <taxon>Clostridium</taxon>
    </lineage>
</organism>
<keyword evidence="1" id="KW-0472">Membrane</keyword>